<feature type="domain" description="N-acetyltransferase" evidence="1">
    <location>
        <begin position="7"/>
        <end position="176"/>
    </location>
</feature>
<dbReference type="InterPro" id="IPR000182">
    <property type="entry name" value="GNAT_dom"/>
</dbReference>
<dbReference type="RefSeq" id="WP_343912507.1">
    <property type="nucleotide sequence ID" value="NZ_BAAAGE010000002.1"/>
</dbReference>
<dbReference type="SUPFAM" id="SSF55729">
    <property type="entry name" value="Acyl-CoA N-acyltransferases (Nat)"/>
    <property type="match status" value="1"/>
</dbReference>
<reference evidence="2 3" key="1">
    <citation type="journal article" date="2019" name="Int. J. Syst. Evol. Microbiol.">
        <title>The Global Catalogue of Microorganisms (GCM) 10K type strain sequencing project: providing services to taxonomists for standard genome sequencing and annotation.</title>
        <authorList>
            <consortium name="The Broad Institute Genomics Platform"/>
            <consortium name="The Broad Institute Genome Sequencing Center for Infectious Disease"/>
            <person name="Wu L."/>
            <person name="Ma J."/>
        </authorList>
    </citation>
    <scope>NUCLEOTIDE SEQUENCE [LARGE SCALE GENOMIC DNA]</scope>
    <source>
        <strain evidence="2 3">JCM 15974</strain>
    </source>
</reference>
<dbReference type="CDD" id="cd04301">
    <property type="entry name" value="NAT_SF"/>
    <property type="match status" value="1"/>
</dbReference>
<evidence type="ECO:0000313" key="2">
    <source>
        <dbReference type="EMBL" id="GAA0721816.1"/>
    </source>
</evidence>
<dbReference type="InterPro" id="IPR016181">
    <property type="entry name" value="Acyl_CoA_acyltransferase"/>
</dbReference>
<proteinExistence type="predicted"/>
<keyword evidence="3" id="KW-1185">Reference proteome</keyword>
<dbReference type="PROSITE" id="PS51186">
    <property type="entry name" value="GNAT"/>
    <property type="match status" value="1"/>
</dbReference>
<dbReference type="Proteomes" id="UP001501758">
    <property type="component" value="Unassembled WGS sequence"/>
</dbReference>
<dbReference type="Pfam" id="PF00583">
    <property type="entry name" value="Acetyltransf_1"/>
    <property type="match status" value="1"/>
</dbReference>
<protein>
    <submittedName>
        <fullName evidence="2">GNAT family N-acetyltransferase</fullName>
    </submittedName>
</protein>
<comment type="caution">
    <text evidence="2">The sequence shown here is derived from an EMBL/GenBank/DDBJ whole genome shotgun (WGS) entry which is preliminary data.</text>
</comment>
<dbReference type="Gene3D" id="3.40.630.30">
    <property type="match status" value="1"/>
</dbReference>
<evidence type="ECO:0000259" key="1">
    <source>
        <dbReference type="PROSITE" id="PS51186"/>
    </source>
</evidence>
<sequence length="176" mass="20610">MVESKELNFVRVLPEDNHTMLNIGKATFYQSFGPPLNTEENIQKYLDQHFTLPKITQEILHPESYFYFIKHKKDIVGYIKLNFGSAQTETITGNSLEIERIYLVQGHQGKGLGLNILNWITTFTEQCKLDFIWLGVWDRNINAIKFYKRNGFIKFGEHPFLLGNDLQTDHLMKRVL</sequence>
<gene>
    <name evidence="2" type="ORF">GCM10009430_23570</name>
</gene>
<accession>A0ABN1IUX3</accession>
<evidence type="ECO:0000313" key="3">
    <source>
        <dbReference type="Proteomes" id="UP001501758"/>
    </source>
</evidence>
<organism evidence="2 3">
    <name type="scientific">Aquimarina litoralis</name>
    <dbReference type="NCBI Taxonomy" id="584605"/>
    <lineage>
        <taxon>Bacteria</taxon>
        <taxon>Pseudomonadati</taxon>
        <taxon>Bacteroidota</taxon>
        <taxon>Flavobacteriia</taxon>
        <taxon>Flavobacteriales</taxon>
        <taxon>Flavobacteriaceae</taxon>
        <taxon>Aquimarina</taxon>
    </lineage>
</organism>
<name>A0ABN1IUX3_9FLAO</name>
<dbReference type="EMBL" id="BAAAGE010000002">
    <property type="protein sequence ID" value="GAA0721816.1"/>
    <property type="molecule type" value="Genomic_DNA"/>
</dbReference>